<dbReference type="SUPFAM" id="SSF52540">
    <property type="entry name" value="P-loop containing nucleoside triphosphate hydrolases"/>
    <property type="match status" value="1"/>
</dbReference>
<accession>A0ABY7BPG0</accession>
<dbReference type="RefSeq" id="WP_045170462.1">
    <property type="nucleotide sequence ID" value="NZ_CP113865.1"/>
</dbReference>
<sequence>MNTTPRSERLHIAIFGKRNAGKSSLINAITNQPIAIVSDMPGTTTDPVYKSMEILPLGPVVLIDTAGIDDEGMLGRLRVEKTLEVLNKTDIAILVVSDIDDLTYEKQLAKLFDEKKVPKIGVLNKIDKDPNYKEKLAFLQSTLQMPFLAVSCATLKGIDELKNALSKLVPDVGEDLRIVGDLINPGDFAVLVVPIDKAAPKGRLILPQQQTIRDILDSDAIAIVTKEYELKETIENLGKKPAIVITDSQAFLKVDADTPPDIPLTSFSILFARYKGDLIEFVEGVKKIKKLKPGDKVLIAEACTHHRQSDDIGTVKIPRWLRQIAGFDIEFEWVSGYNYPKDLAKYALIVHCGGCMITRREMLYRIEIAKKQGVPITNYGIMIAYVHGILPRALKPFGIEFEY</sequence>
<evidence type="ECO:0000313" key="6">
    <source>
        <dbReference type="EMBL" id="WAM34207.1"/>
    </source>
</evidence>
<keyword evidence="7" id="KW-1185">Reference proteome</keyword>
<dbReference type="InterPro" id="IPR006073">
    <property type="entry name" value="GTP-bd"/>
</dbReference>
<dbReference type="InterPro" id="IPR005225">
    <property type="entry name" value="Small_GTP-bd"/>
</dbReference>
<evidence type="ECO:0000313" key="7">
    <source>
        <dbReference type="Proteomes" id="UP001164909"/>
    </source>
</evidence>
<dbReference type="InterPro" id="IPR027417">
    <property type="entry name" value="P-loop_NTPase"/>
</dbReference>
<evidence type="ECO:0000259" key="3">
    <source>
        <dbReference type="Pfam" id="PF01926"/>
    </source>
</evidence>
<dbReference type="PANTHER" id="PTHR42714">
    <property type="entry name" value="TRNA MODIFICATION GTPASE GTPBP3"/>
    <property type="match status" value="1"/>
</dbReference>
<feature type="domain" description="G" evidence="3">
    <location>
        <begin position="11"/>
        <end position="125"/>
    </location>
</feature>
<name>A0ABY7BPG0_9FIRM</name>
<gene>
    <name evidence="6" type="primary">hydF</name>
    <name evidence="6" type="ORF">OTK00_000386</name>
</gene>
<keyword evidence="1" id="KW-0547">Nucleotide-binding</keyword>
<evidence type="ECO:0000259" key="5">
    <source>
        <dbReference type="Pfam" id="PF18133"/>
    </source>
</evidence>
<dbReference type="PANTHER" id="PTHR42714:SF6">
    <property type="entry name" value="TRANSLATION INITIATION FACTOR IF-2"/>
    <property type="match status" value="1"/>
</dbReference>
<feature type="domain" description="Hydrogen maturase F dimerization" evidence="4">
    <location>
        <begin position="178"/>
        <end position="276"/>
    </location>
</feature>
<proteinExistence type="predicted"/>
<dbReference type="Pfam" id="PF18133">
    <property type="entry name" value="HydF_tetramer"/>
    <property type="match status" value="1"/>
</dbReference>
<dbReference type="Proteomes" id="UP001164909">
    <property type="component" value="Chromosome"/>
</dbReference>
<dbReference type="Pfam" id="PF01926">
    <property type="entry name" value="MMR_HSR1"/>
    <property type="match status" value="1"/>
</dbReference>
<evidence type="ECO:0000256" key="2">
    <source>
        <dbReference type="ARBA" id="ARBA00023134"/>
    </source>
</evidence>
<dbReference type="Gene3D" id="3.40.50.11410">
    <property type="match status" value="1"/>
</dbReference>
<evidence type="ECO:0000256" key="1">
    <source>
        <dbReference type="ARBA" id="ARBA00022741"/>
    </source>
</evidence>
<evidence type="ECO:0000259" key="4">
    <source>
        <dbReference type="Pfam" id="PF18128"/>
    </source>
</evidence>
<dbReference type="InterPro" id="IPR023873">
    <property type="entry name" value="FeFe-hyd_GTPase_HydF"/>
</dbReference>
<dbReference type="NCBIfam" id="TIGR00231">
    <property type="entry name" value="small_GTP"/>
    <property type="match status" value="1"/>
</dbReference>
<dbReference type="Gene3D" id="3.40.50.300">
    <property type="entry name" value="P-loop containing nucleotide triphosphate hydrolases"/>
    <property type="match status" value="1"/>
</dbReference>
<dbReference type="Gene3D" id="3.40.50.11420">
    <property type="match status" value="1"/>
</dbReference>
<dbReference type="Pfam" id="PF18128">
    <property type="entry name" value="HydF_dimer"/>
    <property type="match status" value="1"/>
</dbReference>
<organism evidence="6 7">
    <name type="scientific">Caldicellulosiruptor morganii</name>
    <dbReference type="NCBI Taxonomy" id="1387555"/>
    <lineage>
        <taxon>Bacteria</taxon>
        <taxon>Bacillati</taxon>
        <taxon>Bacillota</taxon>
        <taxon>Bacillota incertae sedis</taxon>
        <taxon>Caldicellulosiruptorales</taxon>
        <taxon>Caldicellulosiruptoraceae</taxon>
        <taxon>Caldicellulosiruptor</taxon>
    </lineage>
</organism>
<dbReference type="CDD" id="cd00880">
    <property type="entry name" value="Era_like"/>
    <property type="match status" value="1"/>
</dbReference>
<protein>
    <submittedName>
        <fullName evidence="6">[FeFe] hydrogenase H-cluster maturation GTPase HydF</fullName>
    </submittedName>
</protein>
<dbReference type="NCBIfam" id="TIGR03918">
    <property type="entry name" value="GTP_HydF"/>
    <property type="match status" value="1"/>
</dbReference>
<reference evidence="6" key="1">
    <citation type="submission" date="2022-12" db="EMBL/GenBank/DDBJ databases">
        <authorList>
            <person name="Bing R.G."/>
            <person name="Willard D.J."/>
            <person name="Manesh M.J.H."/>
            <person name="Laemthong T."/>
            <person name="Crosby J.R."/>
            <person name="Kelly R.M."/>
        </authorList>
    </citation>
    <scope>NUCLEOTIDE SEQUENCE</scope>
    <source>
        <strain evidence="6">DSM 8990</strain>
    </source>
</reference>
<keyword evidence="2" id="KW-0342">GTP-binding</keyword>
<dbReference type="EMBL" id="CP113865">
    <property type="protein sequence ID" value="WAM34207.1"/>
    <property type="molecule type" value="Genomic_DNA"/>
</dbReference>
<dbReference type="InterPro" id="IPR041606">
    <property type="entry name" value="HydF_dimer"/>
</dbReference>
<feature type="domain" description="Hydrogen maturase F tetramerization" evidence="5">
    <location>
        <begin position="280"/>
        <end position="396"/>
    </location>
</feature>
<dbReference type="InterPro" id="IPR040644">
    <property type="entry name" value="HydF_tetramer"/>
</dbReference>